<feature type="binding site" evidence="2">
    <location>
        <position position="120"/>
    </location>
    <ligand>
        <name>Mg(2+)</name>
        <dbReference type="ChEBI" id="CHEBI:18420"/>
        <label>1</label>
        <note>catalytic</note>
    </ligand>
</feature>
<dbReference type="InterPro" id="IPR000760">
    <property type="entry name" value="Inositol_monophosphatase-like"/>
</dbReference>
<keyword evidence="2" id="KW-0460">Magnesium</keyword>
<dbReference type="PANTHER" id="PTHR20854:SF4">
    <property type="entry name" value="INOSITOL-1-MONOPHOSPHATASE-RELATED"/>
    <property type="match status" value="1"/>
</dbReference>
<dbReference type="Pfam" id="PF00459">
    <property type="entry name" value="Inositol_P"/>
    <property type="match status" value="1"/>
</dbReference>
<proteinExistence type="inferred from homology"/>
<gene>
    <name evidence="4" type="ORF">BECKTUN1418E_GA0071001_12163</name>
    <name evidence="3" type="ORF">BECKTUN1418F_GA0071002_12173</name>
</gene>
<accession>A0A451A3B5</accession>
<comment type="cofactor">
    <cofactor evidence="2">
        <name>Mg(2+)</name>
        <dbReference type="ChEBI" id="CHEBI:18420"/>
    </cofactor>
</comment>
<protein>
    <submittedName>
        <fullName evidence="3">Myo-inositol-1(Or 4)-monophosphatase</fullName>
    </submittedName>
</protein>
<organism evidence="3">
    <name type="scientific">Candidatus Kentrum sp. TUN</name>
    <dbReference type="NCBI Taxonomy" id="2126343"/>
    <lineage>
        <taxon>Bacteria</taxon>
        <taxon>Pseudomonadati</taxon>
        <taxon>Pseudomonadota</taxon>
        <taxon>Gammaproteobacteria</taxon>
        <taxon>Candidatus Kentrum</taxon>
    </lineage>
</organism>
<dbReference type="Gene3D" id="3.40.190.80">
    <property type="match status" value="1"/>
</dbReference>
<dbReference type="GO" id="GO:0006020">
    <property type="term" value="P:inositol metabolic process"/>
    <property type="evidence" value="ECO:0007669"/>
    <property type="project" value="TreeGrafter"/>
</dbReference>
<feature type="binding site" evidence="2">
    <location>
        <position position="244"/>
    </location>
    <ligand>
        <name>Mg(2+)</name>
        <dbReference type="ChEBI" id="CHEBI:18420"/>
        <label>1</label>
        <note>catalytic</note>
    </ligand>
</feature>
<dbReference type="EMBL" id="CAADFV010000216">
    <property type="protein sequence ID" value="VFK69833.1"/>
    <property type="molecule type" value="Genomic_DNA"/>
</dbReference>
<evidence type="ECO:0000256" key="1">
    <source>
        <dbReference type="ARBA" id="ARBA00009759"/>
    </source>
</evidence>
<comment type="similarity">
    <text evidence="1">Belongs to the inositol monophosphatase superfamily.</text>
</comment>
<dbReference type="CDD" id="cd01637">
    <property type="entry name" value="IMPase_like"/>
    <property type="match status" value="1"/>
</dbReference>
<evidence type="ECO:0000313" key="3">
    <source>
        <dbReference type="EMBL" id="VFK60511.1"/>
    </source>
</evidence>
<dbReference type="SUPFAM" id="SSF56655">
    <property type="entry name" value="Carbohydrate phosphatase"/>
    <property type="match status" value="1"/>
</dbReference>
<evidence type="ECO:0000256" key="2">
    <source>
        <dbReference type="PIRSR" id="PIRSR600760-2"/>
    </source>
</evidence>
<dbReference type="AlphaFoldDB" id="A0A451A3B5"/>
<feature type="binding site" evidence="2">
    <location>
        <position position="98"/>
    </location>
    <ligand>
        <name>Mg(2+)</name>
        <dbReference type="ChEBI" id="CHEBI:18420"/>
        <label>1</label>
        <note>catalytic</note>
    </ligand>
</feature>
<name>A0A451A3B5_9GAMM</name>
<dbReference type="PANTHER" id="PTHR20854">
    <property type="entry name" value="INOSITOL MONOPHOSPHATASE"/>
    <property type="match status" value="1"/>
</dbReference>
<dbReference type="EMBL" id="CAADFY010000217">
    <property type="protein sequence ID" value="VFK60511.1"/>
    <property type="molecule type" value="Genomic_DNA"/>
</dbReference>
<dbReference type="GO" id="GO:0046872">
    <property type="term" value="F:metal ion binding"/>
    <property type="evidence" value="ECO:0007669"/>
    <property type="project" value="UniProtKB-KW"/>
</dbReference>
<feature type="binding site" evidence="2">
    <location>
        <position position="123"/>
    </location>
    <ligand>
        <name>Mg(2+)</name>
        <dbReference type="ChEBI" id="CHEBI:18420"/>
        <label>1</label>
        <note>catalytic</note>
    </ligand>
</feature>
<feature type="binding site" evidence="2">
    <location>
        <position position="122"/>
    </location>
    <ligand>
        <name>Mg(2+)</name>
        <dbReference type="ChEBI" id="CHEBI:18420"/>
        <label>1</label>
        <note>catalytic</note>
    </ligand>
</feature>
<dbReference type="GO" id="GO:0008934">
    <property type="term" value="F:inositol monophosphate 1-phosphatase activity"/>
    <property type="evidence" value="ECO:0007669"/>
    <property type="project" value="TreeGrafter"/>
</dbReference>
<dbReference type="PRINTS" id="PR00377">
    <property type="entry name" value="IMPHPHTASES"/>
</dbReference>
<dbReference type="Gene3D" id="3.30.540.10">
    <property type="entry name" value="Fructose-1,6-Bisphosphatase, subunit A, domain 1"/>
    <property type="match status" value="1"/>
</dbReference>
<keyword evidence="2" id="KW-0479">Metal-binding</keyword>
<evidence type="ECO:0000313" key="4">
    <source>
        <dbReference type="EMBL" id="VFK69833.1"/>
    </source>
</evidence>
<sequence>MIEFNQNCLRKRPFICEIERKINKLTEVLLSGAMQPDPSKIDELLRIAAREELLPRLASVKRSVKADGSLLTEADLAINTRLSEELTQYWPDIKLLSEESSPDEQRDLLQTPPPLFWCMDPLDGTSNFAAGLPFFAVSLALIEKGQSTLGIIHDPIRDESFIAVKGRGATCNGKPLILEPVNIPLKCSIALVNFKRLDTQLGLRLIQSPPYGSQRNYGACALEWAWLAAGRGDIALYGGQKIWDIAAGSLIFTEAGGVCTTLSGEEFLNLTLDPCSISMIAARDHSLFTAWYNWLTSQSAASPA</sequence>
<reference evidence="3" key="1">
    <citation type="submission" date="2019-02" db="EMBL/GenBank/DDBJ databases">
        <authorList>
            <person name="Gruber-Vodicka R. H."/>
            <person name="Seah K. B. B."/>
        </authorList>
    </citation>
    <scope>NUCLEOTIDE SEQUENCE</scope>
    <source>
        <strain evidence="4">BECK_BY2</strain>
        <strain evidence="3">BECK_BY3</strain>
    </source>
</reference>
<dbReference type="GO" id="GO:0007165">
    <property type="term" value="P:signal transduction"/>
    <property type="evidence" value="ECO:0007669"/>
    <property type="project" value="TreeGrafter"/>
</dbReference>